<accession>A0ABU3XI96</accession>
<name>A0ABU3XI96_9BACI</name>
<reference evidence="2 3" key="1">
    <citation type="submission" date="2023-10" db="EMBL/GenBank/DDBJ databases">
        <title>Screening of Alkalihalobacillus lindianensis BZ-TG-R113 and Its Alleviation of Salt Stress on Rapeseed Growth.</title>
        <authorList>
            <person name="Zhao B."/>
            <person name="Guo T."/>
        </authorList>
    </citation>
    <scope>NUCLEOTIDE SEQUENCE [LARGE SCALE GENOMIC DNA]</scope>
    <source>
        <strain evidence="2 3">BZ-TG-R113</strain>
    </source>
</reference>
<feature type="domain" description="Helicase C-terminal" evidence="1">
    <location>
        <begin position="1"/>
        <end position="79"/>
    </location>
</feature>
<dbReference type="InterPro" id="IPR004807">
    <property type="entry name" value="UvrB"/>
</dbReference>
<organism evidence="2 3">
    <name type="scientific">Alkalihalophilus lindianensis</name>
    <dbReference type="NCBI Taxonomy" id="1630542"/>
    <lineage>
        <taxon>Bacteria</taxon>
        <taxon>Bacillati</taxon>
        <taxon>Bacillota</taxon>
        <taxon>Bacilli</taxon>
        <taxon>Bacillales</taxon>
        <taxon>Bacillaceae</taxon>
        <taxon>Alkalihalophilus</taxon>
    </lineage>
</organism>
<keyword evidence="2" id="KW-0347">Helicase</keyword>
<keyword evidence="3" id="KW-1185">Reference proteome</keyword>
<dbReference type="GO" id="GO:0004386">
    <property type="term" value="F:helicase activity"/>
    <property type="evidence" value="ECO:0007669"/>
    <property type="project" value="UniProtKB-KW"/>
</dbReference>
<feature type="non-terminal residue" evidence="2">
    <location>
        <position position="1"/>
    </location>
</feature>
<keyword evidence="2" id="KW-0067">ATP-binding</keyword>
<dbReference type="Proteomes" id="UP001287282">
    <property type="component" value="Unassembled WGS sequence"/>
</dbReference>
<gene>
    <name evidence="2" type="ORF">RYX56_25045</name>
</gene>
<dbReference type="Pfam" id="PF00271">
    <property type="entry name" value="Helicase_C"/>
    <property type="match status" value="1"/>
</dbReference>
<comment type="caution">
    <text evidence="2">The sequence shown here is derived from an EMBL/GenBank/DDBJ whole genome shotgun (WGS) entry which is preliminary data.</text>
</comment>
<proteinExistence type="predicted"/>
<dbReference type="RefSeq" id="WP_317124475.1">
    <property type="nucleotide sequence ID" value="NZ_JAWJBA010000977.1"/>
</dbReference>
<keyword evidence="2" id="KW-0547">Nucleotide-binding</keyword>
<keyword evidence="2" id="KW-0378">Hydrolase</keyword>
<sequence>LERVEILRDLRLGVFDVLIGVNLLREGLDLPEVSLVAILDADKEGFLRSDRSLIQTAGRAARNAESKVLMYADRVTGSM</sequence>
<feature type="non-terminal residue" evidence="2">
    <location>
        <position position="79"/>
    </location>
</feature>
<evidence type="ECO:0000313" key="2">
    <source>
        <dbReference type="EMBL" id="MDV2687619.1"/>
    </source>
</evidence>
<protein>
    <submittedName>
        <fullName evidence="2">Helicase-related protein</fullName>
    </submittedName>
</protein>
<dbReference type="PANTHER" id="PTHR24029">
    <property type="entry name" value="UVRABC SYSTEM PROTEIN B"/>
    <property type="match status" value="1"/>
</dbReference>
<evidence type="ECO:0000259" key="1">
    <source>
        <dbReference type="PROSITE" id="PS51194"/>
    </source>
</evidence>
<dbReference type="InterPro" id="IPR027417">
    <property type="entry name" value="P-loop_NTPase"/>
</dbReference>
<dbReference type="InterPro" id="IPR001650">
    <property type="entry name" value="Helicase_C-like"/>
</dbReference>
<dbReference type="EMBL" id="JAWJBA010000977">
    <property type="protein sequence ID" value="MDV2687619.1"/>
    <property type="molecule type" value="Genomic_DNA"/>
</dbReference>
<dbReference type="PROSITE" id="PS51194">
    <property type="entry name" value="HELICASE_CTER"/>
    <property type="match status" value="1"/>
</dbReference>
<dbReference type="Gene3D" id="3.40.50.300">
    <property type="entry name" value="P-loop containing nucleotide triphosphate hydrolases"/>
    <property type="match status" value="1"/>
</dbReference>
<dbReference type="SUPFAM" id="SSF52540">
    <property type="entry name" value="P-loop containing nucleoside triphosphate hydrolases"/>
    <property type="match status" value="1"/>
</dbReference>
<evidence type="ECO:0000313" key="3">
    <source>
        <dbReference type="Proteomes" id="UP001287282"/>
    </source>
</evidence>
<dbReference type="PANTHER" id="PTHR24029:SF0">
    <property type="entry name" value="UVRABC SYSTEM PROTEIN B"/>
    <property type="match status" value="1"/>
</dbReference>